<dbReference type="Proteomes" id="UP000515146">
    <property type="component" value="Unplaced"/>
</dbReference>
<evidence type="ECO:0000256" key="4">
    <source>
        <dbReference type="ARBA" id="ARBA00023136"/>
    </source>
</evidence>
<dbReference type="OMA" id="QRICAIS"/>
<evidence type="ECO:0000313" key="8">
    <source>
        <dbReference type="RefSeq" id="XP_027203070.1"/>
    </source>
</evidence>
<dbReference type="OrthoDB" id="6134459at2759"/>
<evidence type="ECO:0000256" key="3">
    <source>
        <dbReference type="ARBA" id="ARBA00022989"/>
    </source>
</evidence>
<feature type="transmembrane region" description="Helical" evidence="6">
    <location>
        <begin position="331"/>
        <end position="355"/>
    </location>
</feature>
<feature type="transmembrane region" description="Helical" evidence="6">
    <location>
        <begin position="116"/>
        <end position="134"/>
    </location>
</feature>
<feature type="transmembrane region" description="Helical" evidence="6">
    <location>
        <begin position="82"/>
        <end position="104"/>
    </location>
</feature>
<evidence type="ECO:0000256" key="1">
    <source>
        <dbReference type="ARBA" id="ARBA00004141"/>
    </source>
</evidence>
<feature type="region of interest" description="Disordered" evidence="5">
    <location>
        <begin position="289"/>
        <end position="320"/>
    </location>
</feature>
<dbReference type="InterPro" id="IPR000832">
    <property type="entry name" value="GPCR_2_secretin-like"/>
</dbReference>
<dbReference type="Gene3D" id="1.20.1070.10">
    <property type="entry name" value="Rhodopsin 7-helix transmembrane proteins"/>
    <property type="match status" value="1"/>
</dbReference>
<organism evidence="7 8">
    <name type="scientific">Dermatophagoides pteronyssinus</name>
    <name type="common">European house dust mite</name>
    <dbReference type="NCBI Taxonomy" id="6956"/>
    <lineage>
        <taxon>Eukaryota</taxon>
        <taxon>Metazoa</taxon>
        <taxon>Ecdysozoa</taxon>
        <taxon>Arthropoda</taxon>
        <taxon>Chelicerata</taxon>
        <taxon>Arachnida</taxon>
        <taxon>Acari</taxon>
        <taxon>Acariformes</taxon>
        <taxon>Sarcoptiformes</taxon>
        <taxon>Astigmata</taxon>
        <taxon>Psoroptidia</taxon>
        <taxon>Analgoidea</taxon>
        <taxon>Pyroglyphidae</taxon>
        <taxon>Dermatophagoidinae</taxon>
        <taxon>Dermatophagoides</taxon>
    </lineage>
</organism>
<evidence type="ECO:0000256" key="2">
    <source>
        <dbReference type="ARBA" id="ARBA00022692"/>
    </source>
</evidence>
<feature type="transmembrane region" description="Helical" evidence="6">
    <location>
        <begin position="187"/>
        <end position="208"/>
    </location>
</feature>
<dbReference type="GO" id="GO:0004930">
    <property type="term" value="F:G protein-coupled receptor activity"/>
    <property type="evidence" value="ECO:0007669"/>
    <property type="project" value="InterPro"/>
</dbReference>
<feature type="transmembrane region" description="Helical" evidence="6">
    <location>
        <begin position="361"/>
        <end position="382"/>
    </location>
</feature>
<dbReference type="PANTHER" id="PTHR45902:SF1">
    <property type="entry name" value="LATROPHILIN RECEPTOR-LIKE PROTEIN A"/>
    <property type="match status" value="1"/>
</dbReference>
<feature type="compositionally biased region" description="Low complexity" evidence="5">
    <location>
        <begin position="305"/>
        <end position="314"/>
    </location>
</feature>
<sequence>MYLDRSTITISITSKMNHTFDNMTDDSSINDTVDRICSYLDRLLNSDDNIDLNDLTKSTTTRTRSMKSITTTVFNLNGDRKMILEICLILSLLTLMISFSVYCILPNLRTVPGKCLMGLICNEFLTNLLIFIAIELPRNQLKTVCMTVAICLHYLLLSMLSWTNLIAFDIMRKVRSPTLVLRGILRYFILAHLFPAFIIVIALAMDFFNRHYWSTRNNNSDGTRSRIVNKILSFRPNYGDHNHCGISNVRAHFLFVVLPISLSFCFIVLTLIAAIVRIKSSAQGLSRAFKSSTNQDNNSERRTTTTHNDSNNSSQHRSGRLMASNSLQQRLVWYMKIFILLGVLNLLTLIGNAFLNNCQVANFWSLMLLSSHGTCIFIAFVCKKSIFRQLYRHLKSDYSRTSCVLGAAGANHNNSNKFDNSQRQSTIRNNDDDHRNHHHHRGSRQPKHDNDKDGDERNGWKESAMYL</sequence>
<feature type="compositionally biased region" description="Polar residues" evidence="5">
    <location>
        <begin position="414"/>
        <end position="427"/>
    </location>
</feature>
<dbReference type="RefSeq" id="XP_027203070.1">
    <property type="nucleotide sequence ID" value="XM_027347269.1"/>
</dbReference>
<dbReference type="FunCoup" id="A0A6P6YCR6">
    <property type="interactions" value="109"/>
</dbReference>
<keyword evidence="4 6" id="KW-0472">Membrane</keyword>
<feature type="compositionally biased region" description="Basic residues" evidence="5">
    <location>
        <begin position="436"/>
        <end position="445"/>
    </location>
</feature>
<dbReference type="GO" id="GO:0016020">
    <property type="term" value="C:membrane"/>
    <property type="evidence" value="ECO:0007669"/>
    <property type="project" value="UniProtKB-SubCell"/>
</dbReference>
<feature type="transmembrane region" description="Helical" evidence="6">
    <location>
        <begin position="253"/>
        <end position="276"/>
    </location>
</feature>
<evidence type="ECO:0000256" key="6">
    <source>
        <dbReference type="SAM" id="Phobius"/>
    </source>
</evidence>
<reference evidence="8" key="1">
    <citation type="submission" date="2025-08" db="UniProtKB">
        <authorList>
            <consortium name="RefSeq"/>
        </authorList>
    </citation>
    <scope>IDENTIFICATION</scope>
    <source>
        <strain evidence="8">Airmid</strain>
    </source>
</reference>
<gene>
    <name evidence="8" type="primary">LOC113796968</name>
</gene>
<feature type="region of interest" description="Disordered" evidence="5">
    <location>
        <begin position="414"/>
        <end position="467"/>
    </location>
</feature>
<proteinExistence type="predicted"/>
<dbReference type="KEGG" id="dpte:113796968"/>
<feature type="transmembrane region" description="Helical" evidence="6">
    <location>
        <begin position="146"/>
        <end position="167"/>
    </location>
</feature>
<comment type="subcellular location">
    <subcellularLocation>
        <location evidence="1">Membrane</location>
        <topology evidence="1">Multi-pass membrane protein</topology>
    </subcellularLocation>
</comment>
<name>A0A6P6YCR6_DERPT</name>
<dbReference type="InterPro" id="IPR053231">
    <property type="entry name" value="GPCR_LN-TM7"/>
</dbReference>
<keyword evidence="2 6" id="KW-0812">Transmembrane</keyword>
<dbReference type="Pfam" id="PF00002">
    <property type="entry name" value="7tm_2"/>
    <property type="match status" value="1"/>
</dbReference>
<keyword evidence="3 6" id="KW-1133">Transmembrane helix</keyword>
<evidence type="ECO:0000256" key="5">
    <source>
        <dbReference type="SAM" id="MobiDB-lite"/>
    </source>
</evidence>
<dbReference type="AlphaFoldDB" id="A0A6P6YCR6"/>
<protein>
    <submittedName>
        <fullName evidence="8">Uncharacterized protein LOC113796968</fullName>
    </submittedName>
</protein>
<evidence type="ECO:0000313" key="7">
    <source>
        <dbReference type="Proteomes" id="UP000515146"/>
    </source>
</evidence>
<dbReference type="InParanoid" id="A0A6P6YCR6"/>
<accession>A0A6P6YCR6</accession>
<dbReference type="PANTHER" id="PTHR45902">
    <property type="entry name" value="LATROPHILIN RECEPTOR-LIKE PROTEIN A"/>
    <property type="match status" value="1"/>
</dbReference>
<keyword evidence="7" id="KW-1185">Reference proteome</keyword>
<feature type="compositionally biased region" description="Basic and acidic residues" evidence="5">
    <location>
        <begin position="446"/>
        <end position="460"/>
    </location>
</feature>